<keyword evidence="8" id="KW-1185">Reference proteome</keyword>
<evidence type="ECO:0000256" key="2">
    <source>
        <dbReference type="ARBA" id="ARBA00006962"/>
    </source>
</evidence>
<dbReference type="InterPro" id="IPR050519">
    <property type="entry name" value="Glycosyltransf_28_UgtP"/>
</dbReference>
<gene>
    <name evidence="7" type="ORF">GCM10022236_39040</name>
</gene>
<keyword evidence="3" id="KW-0328">Glycosyltransferase</keyword>
<protein>
    <submittedName>
        <fullName evidence="7">Glycosyltransferase</fullName>
    </submittedName>
</protein>
<reference evidence="8" key="1">
    <citation type="journal article" date="2019" name="Int. J. Syst. Evol. Microbiol.">
        <title>The Global Catalogue of Microorganisms (GCM) 10K type strain sequencing project: providing services to taxonomists for standard genome sequencing and annotation.</title>
        <authorList>
            <consortium name="The Broad Institute Genomics Platform"/>
            <consortium name="The Broad Institute Genome Sequencing Center for Infectious Disease"/>
            <person name="Wu L."/>
            <person name="Ma J."/>
        </authorList>
    </citation>
    <scope>NUCLEOTIDE SEQUENCE [LARGE SCALE GENOMIC DNA]</scope>
    <source>
        <strain evidence="8">JCM 16929</strain>
    </source>
</reference>
<evidence type="ECO:0000259" key="5">
    <source>
        <dbReference type="Pfam" id="PF04101"/>
    </source>
</evidence>
<dbReference type="Gene3D" id="3.40.50.2000">
    <property type="entry name" value="Glycogen Phosphorylase B"/>
    <property type="match status" value="1"/>
</dbReference>
<comment type="subcellular location">
    <subcellularLocation>
        <location evidence="1">Membrane</location>
    </subcellularLocation>
</comment>
<comment type="similarity">
    <text evidence="2">Belongs to the glycosyltransferase 28 family.</text>
</comment>
<accession>A0ABP7AI85</accession>
<dbReference type="InterPro" id="IPR009695">
    <property type="entry name" value="Diacylglyc_glucosyltr_N"/>
</dbReference>
<comment type="caution">
    <text evidence="7">The sequence shown here is derived from an EMBL/GenBank/DDBJ whole genome shotgun (WGS) entry which is preliminary data.</text>
</comment>
<name>A0ABP7AI85_9ACTN</name>
<sequence>MLQVGSRIMILGAGVGSGHNMAAQVLENAFRHQPSVEIAERADVLDSTNKLYRKLYDDAYFKLVADVPSLIEWGYDANDVPFDLARTVRFWDRMNTTSTVKQIKAFRPDVVVCTHFLPARLVALMLTRGTLEAKLAIVTTDYDFQGLWLTSQFTEFFVAREETKAHMAAIGVPADRLTVSGIPVRPVLGEPVDGHAIRRKFGLTEDQPTVLISAGASGGSYTKVIVQQALALQTPFQAVIVCGRNAELKADIDAMVAGATDRFKVLGYTTEMADLMRVATLFVGKPGGLSSSECMAAGLPMVLINPIPGQEERNSDFLLEEGAAVRCNYTTTVGYKIEALLREPERIERMAAAARRLGFPDAGDRIARAVMRDVPPLWISTTAQRSMLAAAEQGIAATELPAGSRVRTLIDSDTGFSLAVITETQADLLRERTTPAPLSRRPLVMISSLQLSELRRRRADADLLLTMRRLLQSSPELTLGLA</sequence>
<dbReference type="PANTHER" id="PTHR43025:SF3">
    <property type="entry name" value="MONOGALACTOSYLDIACYLGLYCEROL SYNTHASE 1, CHLOROPLASTIC"/>
    <property type="match status" value="1"/>
</dbReference>
<organism evidence="7 8">
    <name type="scientific">Microlunatus ginsengisoli</name>
    <dbReference type="NCBI Taxonomy" id="363863"/>
    <lineage>
        <taxon>Bacteria</taxon>
        <taxon>Bacillati</taxon>
        <taxon>Actinomycetota</taxon>
        <taxon>Actinomycetes</taxon>
        <taxon>Propionibacteriales</taxon>
        <taxon>Propionibacteriaceae</taxon>
        <taxon>Microlunatus</taxon>
    </lineage>
</organism>
<evidence type="ECO:0000259" key="6">
    <source>
        <dbReference type="Pfam" id="PF06925"/>
    </source>
</evidence>
<feature type="domain" description="Diacylglycerol glucosyltransferase N-terminal" evidence="6">
    <location>
        <begin position="19"/>
        <end position="184"/>
    </location>
</feature>
<evidence type="ECO:0000313" key="8">
    <source>
        <dbReference type="Proteomes" id="UP001501490"/>
    </source>
</evidence>
<dbReference type="EMBL" id="BAABAB010000030">
    <property type="protein sequence ID" value="GAA3632679.1"/>
    <property type="molecule type" value="Genomic_DNA"/>
</dbReference>
<dbReference type="Proteomes" id="UP001501490">
    <property type="component" value="Unassembled WGS sequence"/>
</dbReference>
<dbReference type="Pfam" id="PF04101">
    <property type="entry name" value="Glyco_tran_28_C"/>
    <property type="match status" value="1"/>
</dbReference>
<proteinExistence type="inferred from homology"/>
<dbReference type="InterPro" id="IPR007235">
    <property type="entry name" value="Glyco_trans_28_C"/>
</dbReference>
<feature type="domain" description="Glycosyl transferase family 28 C-terminal" evidence="5">
    <location>
        <begin position="210"/>
        <end position="365"/>
    </location>
</feature>
<evidence type="ECO:0000256" key="1">
    <source>
        <dbReference type="ARBA" id="ARBA00004370"/>
    </source>
</evidence>
<dbReference type="Pfam" id="PF06925">
    <property type="entry name" value="MGDG_synth"/>
    <property type="match status" value="1"/>
</dbReference>
<keyword evidence="4" id="KW-0808">Transferase</keyword>
<dbReference type="PANTHER" id="PTHR43025">
    <property type="entry name" value="MONOGALACTOSYLDIACYLGLYCEROL SYNTHASE"/>
    <property type="match status" value="1"/>
</dbReference>
<evidence type="ECO:0000256" key="3">
    <source>
        <dbReference type="ARBA" id="ARBA00022676"/>
    </source>
</evidence>
<evidence type="ECO:0000313" key="7">
    <source>
        <dbReference type="EMBL" id="GAA3632679.1"/>
    </source>
</evidence>
<dbReference type="SUPFAM" id="SSF53756">
    <property type="entry name" value="UDP-Glycosyltransferase/glycogen phosphorylase"/>
    <property type="match status" value="1"/>
</dbReference>
<evidence type="ECO:0000256" key="4">
    <source>
        <dbReference type="ARBA" id="ARBA00022679"/>
    </source>
</evidence>